<gene>
    <name evidence="9" type="ORF">NDI38_25605</name>
</gene>
<keyword evidence="6 7" id="KW-0472">Membrane</keyword>
<dbReference type="GO" id="GO:0016740">
    <property type="term" value="F:transferase activity"/>
    <property type="evidence" value="ECO:0007669"/>
    <property type="project" value="UniProtKB-KW"/>
</dbReference>
<feature type="transmembrane region" description="Helical" evidence="7">
    <location>
        <begin position="137"/>
        <end position="158"/>
    </location>
</feature>
<sequence>MDSSPGAAYQKAIDIRASRGRDRHKILRGRWHRMVVLLLGDVLALAIAGRVASHLNQFYSPLPPPLVLGNWLGLPGLFWILMLVTLLLFAHSGLYGSSSQWKNYVRSGQLVSAVYLLALILGYFYDPKLAPPRSLFMTAWFGSVGLVITFRLLASLALKQFEQAQTNVFLLAPAERLPTLAQVLKRRSRYNIVGAALASTTSTAATIQAILNSGAQEVLAESLPQTELASGLYWQLRRAGITLRLIPSSVEMLHRRGVPEVIAGIPTLRVEPTLLGGWDYRLKRWLDWLGAFVGLVVLSPLFLVVAIAIKLSSPGAVFFCQERMGLHGRVFQMWKFRTMIPEAEALQAGLEQQNEAGDGVMFKIRHDPRITAIGRFLRQTSIDELPQLLNVLLGQMSLVGPRPLPLRDVERFDPWHHTRHQVLPGITGLWQVSGRSSVDAFNDAARLDLYYIDNWSLNLDLEILLETCRIVFCGKGAY</sequence>
<protein>
    <submittedName>
        <fullName evidence="9">Sugar transferase</fullName>
    </submittedName>
</protein>
<comment type="similarity">
    <text evidence="2">Belongs to the bacterial sugar transferase family.</text>
</comment>
<dbReference type="InterPro" id="IPR003362">
    <property type="entry name" value="Bact_transf"/>
</dbReference>
<accession>A0ABV0KRR1</accession>
<dbReference type="NCBIfam" id="TIGR03025">
    <property type="entry name" value="EPS_sugtrans"/>
    <property type="match status" value="1"/>
</dbReference>
<dbReference type="PANTHER" id="PTHR30576">
    <property type="entry name" value="COLANIC BIOSYNTHESIS UDP-GLUCOSE LIPID CARRIER TRANSFERASE"/>
    <property type="match status" value="1"/>
</dbReference>
<feature type="transmembrane region" description="Helical" evidence="7">
    <location>
        <begin position="107"/>
        <end position="125"/>
    </location>
</feature>
<dbReference type="Pfam" id="PF02397">
    <property type="entry name" value="Bac_transf"/>
    <property type="match status" value="1"/>
</dbReference>
<feature type="transmembrane region" description="Helical" evidence="7">
    <location>
        <begin position="288"/>
        <end position="309"/>
    </location>
</feature>
<evidence type="ECO:0000256" key="6">
    <source>
        <dbReference type="ARBA" id="ARBA00023136"/>
    </source>
</evidence>
<evidence type="ECO:0000259" key="8">
    <source>
        <dbReference type="Pfam" id="PF02397"/>
    </source>
</evidence>
<proteinExistence type="inferred from homology"/>
<keyword evidence="4 7" id="KW-0812">Transmembrane</keyword>
<dbReference type="InterPro" id="IPR017475">
    <property type="entry name" value="EPS_sugar_tfrase"/>
</dbReference>
<dbReference type="EMBL" id="JAMPLM010000043">
    <property type="protein sequence ID" value="MEP1061753.1"/>
    <property type="molecule type" value="Genomic_DNA"/>
</dbReference>
<keyword evidence="3 9" id="KW-0808">Transferase</keyword>
<comment type="subcellular location">
    <subcellularLocation>
        <location evidence="1">Membrane</location>
        <topology evidence="1">Multi-pass membrane protein</topology>
    </subcellularLocation>
</comment>
<comment type="caution">
    <text evidence="9">The sequence shown here is derived from an EMBL/GenBank/DDBJ whole genome shotgun (WGS) entry which is preliminary data.</text>
</comment>
<dbReference type="PANTHER" id="PTHR30576:SF23">
    <property type="entry name" value="GLUCOSYLTRANSFERASE"/>
    <property type="match status" value="1"/>
</dbReference>
<dbReference type="RefSeq" id="WP_190451748.1">
    <property type="nucleotide sequence ID" value="NZ_JAMPLM010000043.1"/>
</dbReference>
<evidence type="ECO:0000313" key="10">
    <source>
        <dbReference type="Proteomes" id="UP001476950"/>
    </source>
</evidence>
<keyword evidence="5 7" id="KW-1133">Transmembrane helix</keyword>
<evidence type="ECO:0000256" key="3">
    <source>
        <dbReference type="ARBA" id="ARBA00022679"/>
    </source>
</evidence>
<evidence type="ECO:0000256" key="2">
    <source>
        <dbReference type="ARBA" id="ARBA00006464"/>
    </source>
</evidence>
<feature type="domain" description="Bacterial sugar transferase" evidence="8">
    <location>
        <begin position="283"/>
        <end position="472"/>
    </location>
</feature>
<evidence type="ECO:0000256" key="7">
    <source>
        <dbReference type="SAM" id="Phobius"/>
    </source>
</evidence>
<dbReference type="Proteomes" id="UP001476950">
    <property type="component" value="Unassembled WGS sequence"/>
</dbReference>
<feature type="transmembrane region" description="Helical" evidence="7">
    <location>
        <begin position="72"/>
        <end position="95"/>
    </location>
</feature>
<feature type="transmembrane region" description="Helical" evidence="7">
    <location>
        <begin position="31"/>
        <end position="52"/>
    </location>
</feature>
<evidence type="ECO:0000256" key="4">
    <source>
        <dbReference type="ARBA" id="ARBA00022692"/>
    </source>
</evidence>
<organism evidence="9 10">
    <name type="scientific">Stenomitos frigidus AS-A4</name>
    <dbReference type="NCBI Taxonomy" id="2933935"/>
    <lineage>
        <taxon>Bacteria</taxon>
        <taxon>Bacillati</taxon>
        <taxon>Cyanobacteriota</taxon>
        <taxon>Cyanophyceae</taxon>
        <taxon>Leptolyngbyales</taxon>
        <taxon>Leptolyngbyaceae</taxon>
        <taxon>Stenomitos</taxon>
    </lineage>
</organism>
<evidence type="ECO:0000256" key="5">
    <source>
        <dbReference type="ARBA" id="ARBA00022989"/>
    </source>
</evidence>
<evidence type="ECO:0000313" key="9">
    <source>
        <dbReference type="EMBL" id="MEP1061753.1"/>
    </source>
</evidence>
<reference evidence="9 10" key="1">
    <citation type="submission" date="2022-04" db="EMBL/GenBank/DDBJ databases">
        <title>Positive selection, recombination, and allopatry shape intraspecific diversity of widespread and dominant cyanobacteria.</title>
        <authorList>
            <person name="Wei J."/>
            <person name="Shu W."/>
            <person name="Hu C."/>
        </authorList>
    </citation>
    <scope>NUCLEOTIDE SEQUENCE [LARGE SCALE GENOMIC DNA]</scope>
    <source>
        <strain evidence="9 10">AS-A4</strain>
    </source>
</reference>
<keyword evidence="10" id="KW-1185">Reference proteome</keyword>
<evidence type="ECO:0000256" key="1">
    <source>
        <dbReference type="ARBA" id="ARBA00004141"/>
    </source>
</evidence>
<name>A0ABV0KRR1_9CYAN</name>